<dbReference type="Pfam" id="PF03721">
    <property type="entry name" value="UDPG_MGDP_dh_N"/>
    <property type="match status" value="1"/>
</dbReference>
<dbReference type="Pfam" id="PF03720">
    <property type="entry name" value="UDPG_MGDP_dh_C"/>
    <property type="match status" value="1"/>
</dbReference>
<dbReference type="NCBIfam" id="TIGR03026">
    <property type="entry name" value="NDP-sugDHase"/>
    <property type="match status" value="1"/>
</dbReference>
<dbReference type="InterPro" id="IPR014027">
    <property type="entry name" value="UDP-Glc/GDP-Man_DH_C"/>
</dbReference>
<organism evidence="12 13">
    <name type="scientific">Virgibacillus salinus</name>
    <dbReference type="NCBI Taxonomy" id="553311"/>
    <lineage>
        <taxon>Bacteria</taxon>
        <taxon>Bacillati</taxon>
        <taxon>Bacillota</taxon>
        <taxon>Bacilli</taxon>
        <taxon>Bacillales</taxon>
        <taxon>Bacillaceae</taxon>
        <taxon>Virgibacillus</taxon>
    </lineage>
</organism>
<dbReference type="Gene3D" id="3.40.50.720">
    <property type="entry name" value="NAD(P)-binding Rossmann-like Domain"/>
    <property type="match status" value="2"/>
</dbReference>
<dbReference type="SUPFAM" id="SSF48179">
    <property type="entry name" value="6-phosphogluconate dehydrogenase C-terminal domain-like"/>
    <property type="match status" value="1"/>
</dbReference>
<name>A0A1H0Y4T9_9BACI</name>
<proteinExistence type="inferred from homology"/>
<feature type="binding site" evidence="9">
    <location>
        <position position="320"/>
    </location>
    <ligand>
        <name>substrate</name>
    </ligand>
</feature>
<evidence type="ECO:0000256" key="6">
    <source>
        <dbReference type="ARBA" id="ARBA00047473"/>
    </source>
</evidence>
<keyword evidence="5 7" id="KW-0520">NAD</keyword>
<dbReference type="PIRSF" id="PIRSF500134">
    <property type="entry name" value="UDPglc_DH_bac"/>
    <property type="match status" value="1"/>
</dbReference>
<comment type="pathway">
    <text evidence="1">Nucleotide-sugar biosynthesis; UDP-alpha-D-glucuronate biosynthesis; UDP-alpha-D-glucuronate from UDP-alpha-D-glucose: step 1/1.</text>
</comment>
<dbReference type="Gene3D" id="1.20.5.100">
    <property type="entry name" value="Cytochrome c1, transmembrane anchor, C-terminal"/>
    <property type="match status" value="1"/>
</dbReference>
<dbReference type="InterPro" id="IPR036220">
    <property type="entry name" value="UDP-Glc/GDP-Man_DH_C_sf"/>
</dbReference>
<dbReference type="PANTHER" id="PTHR43750">
    <property type="entry name" value="UDP-GLUCOSE 6-DEHYDROGENASE TUAD"/>
    <property type="match status" value="1"/>
</dbReference>
<dbReference type="PIRSF" id="PIRSF000124">
    <property type="entry name" value="UDPglc_GDPman_dh"/>
    <property type="match status" value="1"/>
</dbReference>
<keyword evidence="13" id="KW-1185">Reference proteome</keyword>
<dbReference type="SMART" id="SM00984">
    <property type="entry name" value="UDPG_MGDP_dh_C"/>
    <property type="match status" value="1"/>
</dbReference>
<dbReference type="InterPro" id="IPR008927">
    <property type="entry name" value="6-PGluconate_DH-like_C_sf"/>
</dbReference>
<feature type="binding site" evidence="10">
    <location>
        <position position="35"/>
    </location>
    <ligand>
        <name>NAD(+)</name>
        <dbReference type="ChEBI" id="CHEBI:57540"/>
    </ligand>
</feature>
<dbReference type="Pfam" id="PF00984">
    <property type="entry name" value="UDPG_MGDP_dh"/>
    <property type="match status" value="1"/>
</dbReference>
<accession>A0A1H0Y4T9</accession>
<evidence type="ECO:0000256" key="5">
    <source>
        <dbReference type="ARBA" id="ARBA00023027"/>
    </source>
</evidence>
<feature type="binding site" evidence="9">
    <location>
        <position position="257"/>
    </location>
    <ligand>
        <name>substrate</name>
    </ligand>
</feature>
<evidence type="ECO:0000256" key="3">
    <source>
        <dbReference type="ARBA" id="ARBA00012954"/>
    </source>
</evidence>
<dbReference type="InterPro" id="IPR028357">
    <property type="entry name" value="UDPglc_DH_bac"/>
</dbReference>
<dbReference type="UniPathway" id="UPA00038">
    <property type="reaction ID" value="UER00491"/>
</dbReference>
<dbReference type="SUPFAM" id="SSF51735">
    <property type="entry name" value="NAD(P)-binding Rossmann-fold domains"/>
    <property type="match status" value="1"/>
</dbReference>
<dbReference type="EMBL" id="FNKD01000001">
    <property type="protein sequence ID" value="SDQ10091.1"/>
    <property type="molecule type" value="Genomic_DNA"/>
</dbReference>
<reference evidence="12 13" key="1">
    <citation type="submission" date="2016-10" db="EMBL/GenBank/DDBJ databases">
        <authorList>
            <person name="de Groot N.N."/>
        </authorList>
    </citation>
    <scope>NUCLEOTIDE SEQUENCE [LARGE SCALE GENOMIC DNA]</scope>
    <source>
        <strain evidence="12 13">CGMCC 1.10449</strain>
    </source>
</reference>
<feature type="binding site" evidence="10">
    <location>
        <position position="263"/>
    </location>
    <ligand>
        <name>NAD(+)</name>
        <dbReference type="ChEBI" id="CHEBI:57540"/>
    </ligand>
</feature>
<feature type="binding site" evidence="10">
    <location>
        <position position="327"/>
    </location>
    <ligand>
        <name>NAD(+)</name>
        <dbReference type="ChEBI" id="CHEBI:57540"/>
    </ligand>
</feature>
<feature type="binding site" evidence="10">
    <location>
        <position position="155"/>
    </location>
    <ligand>
        <name>NAD(+)</name>
        <dbReference type="ChEBI" id="CHEBI:57540"/>
    </ligand>
</feature>
<feature type="binding site" evidence="9">
    <location>
        <position position="204"/>
    </location>
    <ligand>
        <name>substrate</name>
    </ligand>
</feature>
<sequence length="440" mass="47837">MNITVVGAGYVGLVTGVSLADIGHYVTCVDVNKDKIAKLKEGLSPIHEPGLESLMLKNIDDNRLSFTSSLKECLKDTDIIYIAVGTPQNKDGTANLNFLEIVAEDIAMNISKDIVIVIKSTVPVGTNEYIGELIKAKIPKDISFDIVSNPEFLREGSAINDTFNGDRIVIGAENDKAASIIEQVNKPFSVPIFKTDIRSAEMIKYASNAFLATKISFINEISTICEKLGANVDDVAKGMGKDKRVGNQFLNAGIGYGGSCFPKDTNALVQIAGGVQHDFNLLKAVINVNNNQQTLLVEKARQRLGSLKGMRIALLGLAFKPNTDDMREAASIVISTGLLQEGAEVIAYDPIANEVAKHVLSEKVQFANSINDALTEANLALIITEWREIIELDFNNVRRLMIDPIIIDGRNCFSLDMVKDKGIEYHSVGRPALKGESVLI</sequence>
<dbReference type="AlphaFoldDB" id="A0A1H0Y4T9"/>
<dbReference type="InterPro" id="IPR014026">
    <property type="entry name" value="UDP-Glc/GDP-Man_DH_dimer"/>
</dbReference>
<evidence type="ECO:0000313" key="13">
    <source>
        <dbReference type="Proteomes" id="UP000199444"/>
    </source>
</evidence>
<evidence type="ECO:0000256" key="2">
    <source>
        <dbReference type="ARBA" id="ARBA00006601"/>
    </source>
</evidence>
<dbReference type="GO" id="GO:0003979">
    <property type="term" value="F:UDP-glucose 6-dehydrogenase activity"/>
    <property type="evidence" value="ECO:0007669"/>
    <property type="project" value="UniProtKB-EC"/>
</dbReference>
<evidence type="ECO:0000256" key="9">
    <source>
        <dbReference type="PIRSR" id="PIRSR500134-2"/>
    </source>
</evidence>
<evidence type="ECO:0000256" key="1">
    <source>
        <dbReference type="ARBA" id="ARBA00004701"/>
    </source>
</evidence>
<feature type="binding site" evidence="10">
    <location>
        <position position="121"/>
    </location>
    <ligand>
        <name>NAD(+)</name>
        <dbReference type="ChEBI" id="CHEBI:57540"/>
    </ligand>
</feature>
<evidence type="ECO:0000256" key="7">
    <source>
        <dbReference type="PIRNR" id="PIRNR000124"/>
    </source>
</evidence>
<comment type="catalytic activity">
    <reaction evidence="6 7">
        <text>UDP-alpha-D-glucose + 2 NAD(+) + H2O = UDP-alpha-D-glucuronate + 2 NADH + 3 H(+)</text>
        <dbReference type="Rhea" id="RHEA:23596"/>
        <dbReference type="ChEBI" id="CHEBI:15377"/>
        <dbReference type="ChEBI" id="CHEBI:15378"/>
        <dbReference type="ChEBI" id="CHEBI:57540"/>
        <dbReference type="ChEBI" id="CHEBI:57945"/>
        <dbReference type="ChEBI" id="CHEBI:58052"/>
        <dbReference type="ChEBI" id="CHEBI:58885"/>
        <dbReference type="EC" id="1.1.1.22"/>
    </reaction>
</comment>
<dbReference type="EC" id="1.1.1.22" evidence="3 7"/>
<dbReference type="RefSeq" id="WP_092491302.1">
    <property type="nucleotide sequence ID" value="NZ_FNKD01000001.1"/>
</dbReference>
<dbReference type="InterPro" id="IPR001732">
    <property type="entry name" value="UDP-Glc/GDP-Man_DH_N"/>
</dbReference>
<feature type="active site" description="Nucleophile" evidence="8">
    <location>
        <position position="260"/>
    </location>
</feature>
<dbReference type="GO" id="GO:0006065">
    <property type="term" value="P:UDP-glucuronate biosynthetic process"/>
    <property type="evidence" value="ECO:0007669"/>
    <property type="project" value="UniProtKB-UniPathway"/>
</dbReference>
<feature type="binding site" evidence="9">
    <location>
        <begin position="152"/>
        <end position="155"/>
    </location>
    <ligand>
        <name>substrate</name>
    </ligand>
</feature>
<evidence type="ECO:0000256" key="10">
    <source>
        <dbReference type="PIRSR" id="PIRSR500134-3"/>
    </source>
</evidence>
<dbReference type="STRING" id="553311.SAMN05216231_0421"/>
<dbReference type="InterPro" id="IPR017476">
    <property type="entry name" value="UDP-Glc/GDP-Man"/>
</dbReference>
<dbReference type="GO" id="GO:0051287">
    <property type="term" value="F:NAD binding"/>
    <property type="evidence" value="ECO:0007669"/>
    <property type="project" value="InterPro"/>
</dbReference>
<feature type="binding site" evidence="9">
    <location>
        <begin position="249"/>
        <end position="253"/>
    </location>
    <ligand>
        <name>substrate</name>
    </ligand>
</feature>
<dbReference type="Proteomes" id="UP000199444">
    <property type="component" value="Unassembled WGS sequence"/>
</dbReference>
<comment type="similarity">
    <text evidence="2 7">Belongs to the UDP-glucose/GDP-mannose dehydrogenase family.</text>
</comment>
<feature type="binding site" evidence="10">
    <location>
        <position position="30"/>
    </location>
    <ligand>
        <name>NAD(+)</name>
        <dbReference type="ChEBI" id="CHEBI:57540"/>
    </ligand>
</feature>
<evidence type="ECO:0000313" key="12">
    <source>
        <dbReference type="EMBL" id="SDQ10091.1"/>
    </source>
</evidence>
<evidence type="ECO:0000256" key="4">
    <source>
        <dbReference type="ARBA" id="ARBA00023002"/>
    </source>
</evidence>
<evidence type="ECO:0000256" key="8">
    <source>
        <dbReference type="PIRSR" id="PIRSR500134-1"/>
    </source>
</evidence>
<gene>
    <name evidence="12" type="ORF">SAMN05216231_0421</name>
</gene>
<dbReference type="SUPFAM" id="SSF52413">
    <property type="entry name" value="UDP-glucose/GDP-mannose dehydrogenase C-terminal domain"/>
    <property type="match status" value="1"/>
</dbReference>
<dbReference type="PANTHER" id="PTHR43750:SF4">
    <property type="entry name" value="UDP-GLUCOSE 6-DEHYDROGENASE YWQF"/>
    <property type="match status" value="1"/>
</dbReference>
<evidence type="ECO:0000259" key="11">
    <source>
        <dbReference type="SMART" id="SM00984"/>
    </source>
</evidence>
<dbReference type="InterPro" id="IPR036291">
    <property type="entry name" value="NAD(P)-bd_dom_sf"/>
</dbReference>
<keyword evidence="4 7" id="KW-0560">Oxidoreductase</keyword>
<feature type="binding site" evidence="10">
    <location>
        <position position="86"/>
    </location>
    <ligand>
        <name>NAD(+)</name>
        <dbReference type="ChEBI" id="CHEBI:57540"/>
    </ligand>
</feature>
<feature type="domain" description="UDP-glucose/GDP-mannose dehydrogenase C-terminal" evidence="11">
    <location>
        <begin position="313"/>
        <end position="415"/>
    </location>
</feature>
<protein>
    <recommendedName>
        <fullName evidence="3 7">UDP-glucose 6-dehydrogenase</fullName>
        <ecNumber evidence="3 7">1.1.1.22</ecNumber>
    </recommendedName>
</protein>
<dbReference type="GO" id="GO:0000271">
    <property type="term" value="P:polysaccharide biosynthetic process"/>
    <property type="evidence" value="ECO:0007669"/>
    <property type="project" value="InterPro"/>
</dbReference>